<sequence length="373" mass="38558">MRRGAESDGAFSLSTPDSPATAPLISAGGGVEYLVSITYGGADVSVILDTGSSDTWLVQSGFSCVDASGAAQAEAACGFGPLYNGSFGAGEKIADQNFNITYGDGEFVTGDMGYKDVTIAGLTASHQEVALGTYAYWNGDSISSGLLGLAYAAITSAYAGTVPSQDTTQEPYSPVFTTMYTQNVTSPMFSLALQRGANAGYLALGGLPPVTVSGSWARAPILQSVVRRTGMAEYAFYTLVPDALVYGGRSHANSAQYIVDSGTTLVYLPSAVAQAVNNAFTPKAKLIASQGGYFVQCNAKTPDFGVTIGGVVFKVSAADLVYQNQRDPASGLCLTGVQDGGSGPYILGDVWMQNVVAVFDVGAAEMRFAAHSY</sequence>
<dbReference type="EMBL" id="ML996710">
    <property type="protein sequence ID" value="KAF2395913.1"/>
    <property type="molecule type" value="Genomic_DNA"/>
</dbReference>
<dbReference type="GO" id="GO:0004190">
    <property type="term" value="F:aspartic-type endopeptidase activity"/>
    <property type="evidence" value="ECO:0007669"/>
    <property type="project" value="UniProtKB-KW"/>
</dbReference>
<dbReference type="InterPro" id="IPR001461">
    <property type="entry name" value="Aspartic_peptidase_A1"/>
</dbReference>
<evidence type="ECO:0000256" key="3">
    <source>
        <dbReference type="PIRSR" id="PIRSR601461-1"/>
    </source>
</evidence>
<dbReference type="InterPro" id="IPR034164">
    <property type="entry name" value="Pepsin-like_dom"/>
</dbReference>
<evidence type="ECO:0000313" key="7">
    <source>
        <dbReference type="Proteomes" id="UP000799640"/>
    </source>
</evidence>
<dbReference type="CDD" id="cd05471">
    <property type="entry name" value="pepsin_like"/>
    <property type="match status" value="1"/>
</dbReference>
<keyword evidence="4 6" id="KW-0645">Protease</keyword>
<evidence type="ECO:0000256" key="2">
    <source>
        <dbReference type="ARBA" id="ARBA00022750"/>
    </source>
</evidence>
<dbReference type="PRINTS" id="PR00792">
    <property type="entry name" value="PEPSIN"/>
</dbReference>
<dbReference type="Pfam" id="PF00026">
    <property type="entry name" value="Asp"/>
    <property type="match status" value="1"/>
</dbReference>
<dbReference type="PROSITE" id="PS51767">
    <property type="entry name" value="PEPTIDASE_A1"/>
    <property type="match status" value="1"/>
</dbReference>
<dbReference type="PANTHER" id="PTHR47966">
    <property type="entry name" value="BETA-SITE APP-CLEAVING ENZYME, ISOFORM A-RELATED"/>
    <property type="match status" value="1"/>
</dbReference>
<dbReference type="AlphaFoldDB" id="A0A6G1HIM6"/>
<keyword evidence="2 4" id="KW-0064">Aspartyl protease</keyword>
<keyword evidence="4" id="KW-0378">Hydrolase</keyword>
<evidence type="ECO:0000256" key="1">
    <source>
        <dbReference type="ARBA" id="ARBA00007447"/>
    </source>
</evidence>
<reference evidence="6" key="1">
    <citation type="journal article" date="2020" name="Stud. Mycol.">
        <title>101 Dothideomycetes genomes: a test case for predicting lifestyles and emergence of pathogens.</title>
        <authorList>
            <person name="Haridas S."/>
            <person name="Albert R."/>
            <person name="Binder M."/>
            <person name="Bloem J."/>
            <person name="Labutti K."/>
            <person name="Salamov A."/>
            <person name="Andreopoulos B."/>
            <person name="Baker S."/>
            <person name="Barry K."/>
            <person name="Bills G."/>
            <person name="Bluhm B."/>
            <person name="Cannon C."/>
            <person name="Castanera R."/>
            <person name="Culley D."/>
            <person name="Daum C."/>
            <person name="Ezra D."/>
            <person name="Gonzalez J."/>
            <person name="Henrissat B."/>
            <person name="Kuo A."/>
            <person name="Liang C."/>
            <person name="Lipzen A."/>
            <person name="Lutzoni F."/>
            <person name="Magnuson J."/>
            <person name="Mondo S."/>
            <person name="Nolan M."/>
            <person name="Ohm R."/>
            <person name="Pangilinan J."/>
            <person name="Park H.-J."/>
            <person name="Ramirez L."/>
            <person name="Alfaro M."/>
            <person name="Sun H."/>
            <person name="Tritt A."/>
            <person name="Yoshinaga Y."/>
            <person name="Zwiers L.-H."/>
            <person name="Turgeon B."/>
            <person name="Goodwin S."/>
            <person name="Spatafora J."/>
            <person name="Crous P."/>
            <person name="Grigoriev I."/>
        </authorList>
    </citation>
    <scope>NUCLEOTIDE SEQUENCE</scope>
    <source>
        <strain evidence="6">CBS 262.69</strain>
    </source>
</reference>
<dbReference type="GO" id="GO:0000324">
    <property type="term" value="C:fungal-type vacuole"/>
    <property type="evidence" value="ECO:0007669"/>
    <property type="project" value="TreeGrafter"/>
</dbReference>
<organism evidence="6 7">
    <name type="scientific">Trichodelitschia bisporula</name>
    <dbReference type="NCBI Taxonomy" id="703511"/>
    <lineage>
        <taxon>Eukaryota</taxon>
        <taxon>Fungi</taxon>
        <taxon>Dikarya</taxon>
        <taxon>Ascomycota</taxon>
        <taxon>Pezizomycotina</taxon>
        <taxon>Dothideomycetes</taxon>
        <taxon>Dothideomycetes incertae sedis</taxon>
        <taxon>Phaeotrichales</taxon>
        <taxon>Phaeotrichaceae</taxon>
        <taxon>Trichodelitschia</taxon>
    </lineage>
</organism>
<dbReference type="PANTHER" id="PTHR47966:SF47">
    <property type="entry name" value="ENDOPEPTIDASE, PUTATIVE (AFU_ORTHOLOGUE AFUA_3G01220)-RELATED"/>
    <property type="match status" value="1"/>
</dbReference>
<dbReference type="PROSITE" id="PS00141">
    <property type="entry name" value="ASP_PROTEASE"/>
    <property type="match status" value="1"/>
</dbReference>
<dbReference type="Proteomes" id="UP000799640">
    <property type="component" value="Unassembled WGS sequence"/>
</dbReference>
<name>A0A6G1HIM6_9PEZI</name>
<gene>
    <name evidence="6" type="ORF">EJ06DRAFT_517367</name>
</gene>
<protein>
    <submittedName>
        <fullName evidence="6">Acid protease</fullName>
    </submittedName>
</protein>
<accession>A0A6G1HIM6</accession>
<evidence type="ECO:0000256" key="4">
    <source>
        <dbReference type="RuleBase" id="RU000454"/>
    </source>
</evidence>
<feature type="active site" evidence="3">
    <location>
        <position position="49"/>
    </location>
</feature>
<dbReference type="InterPro" id="IPR033121">
    <property type="entry name" value="PEPTIDASE_A1"/>
</dbReference>
<proteinExistence type="inferred from homology"/>
<dbReference type="SUPFAM" id="SSF50630">
    <property type="entry name" value="Acid proteases"/>
    <property type="match status" value="1"/>
</dbReference>
<evidence type="ECO:0000259" key="5">
    <source>
        <dbReference type="PROSITE" id="PS51767"/>
    </source>
</evidence>
<dbReference type="InterPro" id="IPR021109">
    <property type="entry name" value="Peptidase_aspartic_dom_sf"/>
</dbReference>
<comment type="similarity">
    <text evidence="1 4">Belongs to the peptidase A1 family.</text>
</comment>
<evidence type="ECO:0000313" key="6">
    <source>
        <dbReference type="EMBL" id="KAF2395913.1"/>
    </source>
</evidence>
<dbReference type="OrthoDB" id="15189at2759"/>
<dbReference type="InterPro" id="IPR001969">
    <property type="entry name" value="Aspartic_peptidase_AS"/>
</dbReference>
<dbReference type="GO" id="GO:0006508">
    <property type="term" value="P:proteolysis"/>
    <property type="evidence" value="ECO:0007669"/>
    <property type="project" value="UniProtKB-KW"/>
</dbReference>
<dbReference type="Gene3D" id="2.40.70.10">
    <property type="entry name" value="Acid Proteases"/>
    <property type="match status" value="2"/>
</dbReference>
<feature type="domain" description="Peptidase A1" evidence="5">
    <location>
        <begin position="33"/>
        <end position="369"/>
    </location>
</feature>
<feature type="active site" evidence="3">
    <location>
        <position position="260"/>
    </location>
</feature>
<keyword evidence="7" id="KW-1185">Reference proteome</keyword>